<evidence type="ECO:0000256" key="1">
    <source>
        <dbReference type="SAM" id="MobiDB-lite"/>
    </source>
</evidence>
<feature type="region of interest" description="Disordered" evidence="1">
    <location>
        <begin position="49"/>
        <end position="141"/>
    </location>
</feature>
<dbReference type="EMBL" id="JBCNJP010000027">
    <property type="protein sequence ID" value="KAK9052813.1"/>
    <property type="molecule type" value="Genomic_DNA"/>
</dbReference>
<evidence type="ECO:0000313" key="3">
    <source>
        <dbReference type="EMBL" id="KAK9052813.1"/>
    </source>
</evidence>
<keyword evidence="2" id="KW-1133">Transmembrane helix</keyword>
<accession>A0AAP0GK47</accession>
<evidence type="ECO:0000256" key="2">
    <source>
        <dbReference type="SAM" id="Phobius"/>
    </source>
</evidence>
<protein>
    <submittedName>
        <fullName evidence="3">Uncharacterized protein</fullName>
    </submittedName>
</protein>
<dbReference type="Proteomes" id="UP001408789">
    <property type="component" value="Unassembled WGS sequence"/>
</dbReference>
<feature type="transmembrane region" description="Helical" evidence="2">
    <location>
        <begin position="20"/>
        <end position="40"/>
    </location>
</feature>
<gene>
    <name evidence="3" type="ORF">SSX86_029443</name>
</gene>
<reference evidence="3 4" key="1">
    <citation type="submission" date="2024-04" db="EMBL/GenBank/DDBJ databases">
        <title>The reference genome of an endangered Asteraceae, Deinandra increscens subsp. villosa, native to the Central Coast of California.</title>
        <authorList>
            <person name="Guilliams M."/>
            <person name="Hasenstab-Lehman K."/>
            <person name="Meyer R."/>
            <person name="Mcevoy S."/>
        </authorList>
    </citation>
    <scope>NUCLEOTIDE SEQUENCE [LARGE SCALE GENOMIC DNA]</scope>
    <source>
        <tissue evidence="3">Leaf</tissue>
    </source>
</reference>
<comment type="caution">
    <text evidence="3">The sequence shown here is derived from an EMBL/GenBank/DDBJ whole genome shotgun (WGS) entry which is preliminary data.</text>
</comment>
<keyword evidence="2" id="KW-0812">Transmembrane</keyword>
<keyword evidence="2" id="KW-0472">Membrane</keyword>
<evidence type="ECO:0000313" key="4">
    <source>
        <dbReference type="Proteomes" id="UP001408789"/>
    </source>
</evidence>
<sequence>MLPGNQPDSYAPPATGTGFFGSFCNAVSSCLGLLCCCWLFRDCLGRQRGTTTPLMAPPVAAGHSPFGGVSNPPGPPGPMDDRLGELGGPHSPFGSSAAPGLEHRPPSRHGLLVHPGPPHPHGPPGLPEPPPRVPSLQPGLL</sequence>
<feature type="compositionally biased region" description="Pro residues" evidence="1">
    <location>
        <begin position="115"/>
        <end position="133"/>
    </location>
</feature>
<dbReference type="AlphaFoldDB" id="A0AAP0GK47"/>
<organism evidence="3 4">
    <name type="scientific">Deinandra increscens subsp. villosa</name>
    <dbReference type="NCBI Taxonomy" id="3103831"/>
    <lineage>
        <taxon>Eukaryota</taxon>
        <taxon>Viridiplantae</taxon>
        <taxon>Streptophyta</taxon>
        <taxon>Embryophyta</taxon>
        <taxon>Tracheophyta</taxon>
        <taxon>Spermatophyta</taxon>
        <taxon>Magnoliopsida</taxon>
        <taxon>eudicotyledons</taxon>
        <taxon>Gunneridae</taxon>
        <taxon>Pentapetalae</taxon>
        <taxon>asterids</taxon>
        <taxon>campanulids</taxon>
        <taxon>Asterales</taxon>
        <taxon>Asteraceae</taxon>
        <taxon>Asteroideae</taxon>
        <taxon>Heliantheae alliance</taxon>
        <taxon>Madieae</taxon>
        <taxon>Madiinae</taxon>
        <taxon>Deinandra</taxon>
    </lineage>
</organism>
<keyword evidence="4" id="KW-1185">Reference proteome</keyword>
<proteinExistence type="predicted"/>
<name>A0AAP0GK47_9ASTR</name>